<dbReference type="Gene3D" id="2.60.40.10">
    <property type="entry name" value="Immunoglobulins"/>
    <property type="match status" value="5"/>
</dbReference>
<dbReference type="InterPro" id="IPR013783">
    <property type="entry name" value="Ig-like_fold"/>
</dbReference>
<dbReference type="PANTHER" id="PTHR46769">
    <property type="entry name" value="POLYCYSTIC KIDNEY AND HEPATIC DISEASE 1 (AUTOSOMAL RECESSIVE)-LIKE 1"/>
    <property type="match status" value="1"/>
</dbReference>
<keyword evidence="4" id="KW-1185">Reference proteome</keyword>
<dbReference type="CDD" id="cd00102">
    <property type="entry name" value="IPT"/>
    <property type="match status" value="1"/>
</dbReference>
<dbReference type="PANTHER" id="PTHR46769:SF2">
    <property type="entry name" value="FIBROCYSTIN-L ISOFORM 2 PRECURSOR-RELATED"/>
    <property type="match status" value="1"/>
</dbReference>
<dbReference type="SMART" id="SM00429">
    <property type="entry name" value="IPT"/>
    <property type="match status" value="5"/>
</dbReference>
<feature type="domain" description="IPT/TIG" evidence="2">
    <location>
        <begin position="540"/>
        <end position="620"/>
    </location>
</feature>
<dbReference type="CDD" id="cd00603">
    <property type="entry name" value="IPT_PCSR"/>
    <property type="match status" value="4"/>
</dbReference>
<dbReference type="SUPFAM" id="SSF81296">
    <property type="entry name" value="E set domains"/>
    <property type="match status" value="5"/>
</dbReference>
<comment type="caution">
    <text evidence="3">The sequence shown here is derived from an EMBL/GenBank/DDBJ whole genome shotgun (WGS) entry which is preliminary data.</text>
</comment>
<feature type="non-terminal residue" evidence="3">
    <location>
        <position position="1"/>
    </location>
</feature>
<gene>
    <name evidence="3" type="ORF">J6I44_17270</name>
</gene>
<organism evidence="3 4">
    <name type="scientific">Fodinibius salsisoli</name>
    <dbReference type="NCBI Taxonomy" id="2820877"/>
    <lineage>
        <taxon>Bacteria</taxon>
        <taxon>Pseudomonadati</taxon>
        <taxon>Balneolota</taxon>
        <taxon>Balneolia</taxon>
        <taxon>Balneolales</taxon>
        <taxon>Balneolaceae</taxon>
        <taxon>Fodinibius</taxon>
    </lineage>
</organism>
<feature type="domain" description="IPT/TIG" evidence="2">
    <location>
        <begin position="295"/>
        <end position="377"/>
    </location>
</feature>
<dbReference type="EMBL" id="JAGGJA010000015">
    <property type="protein sequence ID" value="MCW9708615.1"/>
    <property type="molecule type" value="Genomic_DNA"/>
</dbReference>
<evidence type="ECO:0000313" key="3">
    <source>
        <dbReference type="EMBL" id="MCW9708615.1"/>
    </source>
</evidence>
<proteinExistence type="predicted"/>
<dbReference type="InterPro" id="IPR014756">
    <property type="entry name" value="Ig_E-set"/>
</dbReference>
<evidence type="ECO:0000256" key="1">
    <source>
        <dbReference type="ARBA" id="ARBA00022729"/>
    </source>
</evidence>
<feature type="domain" description="IPT/TIG" evidence="2">
    <location>
        <begin position="123"/>
        <end position="206"/>
    </location>
</feature>
<dbReference type="RefSeq" id="WP_265767402.1">
    <property type="nucleotide sequence ID" value="NZ_JAGGJA010000015.1"/>
</dbReference>
<dbReference type="InterPro" id="IPR052387">
    <property type="entry name" value="Fibrocystin"/>
</dbReference>
<protein>
    <submittedName>
        <fullName evidence="3">IPT/TIG domain-containing protein</fullName>
    </submittedName>
</protein>
<reference evidence="3 4" key="1">
    <citation type="submission" date="2021-03" db="EMBL/GenBank/DDBJ databases">
        <title>Aliifodinibius sp. nov., a new bacterium isolated from saline soil.</title>
        <authorList>
            <person name="Galisteo C."/>
            <person name="De La Haba R."/>
            <person name="Sanchez-Porro C."/>
            <person name="Ventosa A."/>
        </authorList>
    </citation>
    <scope>NUCLEOTIDE SEQUENCE [LARGE SCALE GENOMIC DNA]</scope>
    <source>
        <strain evidence="3 4">1BSP15-2V2</strain>
    </source>
</reference>
<dbReference type="InterPro" id="IPR002909">
    <property type="entry name" value="IPT_dom"/>
</dbReference>
<dbReference type="Pfam" id="PF01833">
    <property type="entry name" value="TIG"/>
    <property type="match status" value="5"/>
</dbReference>
<evidence type="ECO:0000259" key="2">
    <source>
        <dbReference type="SMART" id="SM00429"/>
    </source>
</evidence>
<dbReference type="Proteomes" id="UP001207918">
    <property type="component" value="Unassembled WGS sequence"/>
</dbReference>
<keyword evidence="1" id="KW-0732">Signal</keyword>
<feature type="domain" description="IPT/TIG" evidence="2">
    <location>
        <begin position="32"/>
        <end position="115"/>
    </location>
</feature>
<accession>A0ABT3PS09</accession>
<evidence type="ECO:0000313" key="4">
    <source>
        <dbReference type="Proteomes" id="UP001207918"/>
    </source>
</evidence>
<name>A0ABT3PS09_9BACT</name>
<feature type="domain" description="IPT/TIG" evidence="2">
    <location>
        <begin position="209"/>
        <end position="292"/>
    </location>
</feature>
<sequence length="782" mass="77449">AGDVVAVSVTVNSQTATGPDFTVTDGGGGGEAPAIDAIDPTEGPTGTAVTITGTNFSATAGDNTVEFGSATATVTSASTTELVAEVPSELSAGDVVAVSVTVNSQTATGPDFTVTDGGGGGEAPAIDAIDPTEGEVGTAVTITGSNFGATASDNAVAFGGVEASINSASETEVVAVVPNSLGAGAVDVTLTANGQTATSPQQFTVTVPAPVIDAINPTEGEVGTVVTITGSNFGATAGDNAVAFGGVEASINSASETEVVAVVPNSLGAGAVDVTLTANGQTATAPQQFTVTVPAPVIDAINPTSGIVGTEVTITGENFSSTIAENTVTFGGTEATVNSASETELVAVVPSSLSPGSYTVEVTVNSQTATGPDFTVLEEGTPQFPITGSNASIDYGGCSLCGITNPTNVIDGNTDNYATVNLPLSISSSYWVSVESAGNIPAGGSAGFVVSNEGGLIGLDLLEGITLTTYLDGAVQETISDAALLNLEVVSGTTDRQFISFQTSSEFDEIRIEFGSLLGADSDYFVFAAYGGMEAEPVPGPAISSVSPERGPEGTEVTITGDNFGATAGDNTVTFDGTTVTNILSASETELVVEVPTGATTGPVAVTTSGGTATSTDDFVVGAVPLTGSGLSATGDTQGVCLGCDVTNTSNVIDSDGDNFASIDISLGVGGSGYVAVENTAEVMSGGGQAGFVIALSGGTLDLSLIESVTVETYLDGTLQESESGSALLLLDLLSGTSTDRQFIGFETTTDFDQVVISLGALVGADATYEVYGVYDDYFVTE</sequence>